<gene>
    <name evidence="1" type="ORF">Lgee_1675</name>
</gene>
<dbReference type="PATRIC" id="fig|45065.4.peg.1812"/>
<dbReference type="RefSeq" id="WP_028386984.1">
    <property type="nucleotide sequence ID" value="NZ_CAAAHN010000001.1"/>
</dbReference>
<dbReference type="AlphaFoldDB" id="A0A0W0TR15"/>
<sequence>MSATEPLNFGISAESLAAEIGEILDFVEAACNGSEQPVAQLHVPRPIAPRYATPEIAHAACEQELDGLIVP</sequence>
<name>A0A0W0TR15_9GAMM</name>
<accession>A0A0W0TR15</accession>
<organism evidence="1 2">
    <name type="scientific">Legionella geestiana</name>
    <dbReference type="NCBI Taxonomy" id="45065"/>
    <lineage>
        <taxon>Bacteria</taxon>
        <taxon>Pseudomonadati</taxon>
        <taxon>Pseudomonadota</taxon>
        <taxon>Gammaproteobacteria</taxon>
        <taxon>Legionellales</taxon>
        <taxon>Legionellaceae</taxon>
        <taxon>Legionella</taxon>
    </lineage>
</organism>
<evidence type="ECO:0000313" key="1">
    <source>
        <dbReference type="EMBL" id="KTC97899.1"/>
    </source>
</evidence>
<proteinExistence type="predicted"/>
<dbReference type="STRING" id="45065.Lgee_1675"/>
<reference evidence="1 2" key="1">
    <citation type="submission" date="2015-11" db="EMBL/GenBank/DDBJ databases">
        <title>Genomic analysis of 38 Legionella species identifies large and diverse effector repertoires.</title>
        <authorList>
            <person name="Burstein D."/>
            <person name="Amaro F."/>
            <person name="Zusman T."/>
            <person name="Lifshitz Z."/>
            <person name="Cohen O."/>
            <person name="Gilbert J.A."/>
            <person name="Pupko T."/>
            <person name="Shuman H.A."/>
            <person name="Segal G."/>
        </authorList>
    </citation>
    <scope>NUCLEOTIDE SEQUENCE [LARGE SCALE GENOMIC DNA]</scope>
    <source>
        <strain evidence="1 2">ATCC 49504</strain>
    </source>
</reference>
<keyword evidence="2" id="KW-1185">Reference proteome</keyword>
<evidence type="ECO:0000313" key="2">
    <source>
        <dbReference type="Proteomes" id="UP000054785"/>
    </source>
</evidence>
<dbReference type="Proteomes" id="UP000054785">
    <property type="component" value="Unassembled WGS sequence"/>
</dbReference>
<comment type="caution">
    <text evidence="1">The sequence shown here is derived from an EMBL/GenBank/DDBJ whole genome shotgun (WGS) entry which is preliminary data.</text>
</comment>
<protein>
    <submittedName>
        <fullName evidence="1">Uncharacterized protein</fullName>
    </submittedName>
</protein>
<dbReference type="EMBL" id="LNYC01000068">
    <property type="protein sequence ID" value="KTC97899.1"/>
    <property type="molecule type" value="Genomic_DNA"/>
</dbReference>